<comment type="pathway">
    <text evidence="12">Amino-acid biosynthesis; L-valine biosynthesis; L-valine from pyruvate: step 3/4.</text>
</comment>
<dbReference type="FunFam" id="3.50.30.80:FF:000001">
    <property type="entry name" value="Dihydroxy-acid dehydratase"/>
    <property type="match status" value="1"/>
</dbReference>
<dbReference type="GeneID" id="63825313"/>
<organism evidence="19 20">
    <name type="scientific">Laetiporus sulphureus 93-53</name>
    <dbReference type="NCBI Taxonomy" id="1314785"/>
    <lineage>
        <taxon>Eukaryota</taxon>
        <taxon>Fungi</taxon>
        <taxon>Dikarya</taxon>
        <taxon>Basidiomycota</taxon>
        <taxon>Agaricomycotina</taxon>
        <taxon>Agaricomycetes</taxon>
        <taxon>Polyporales</taxon>
        <taxon>Laetiporus</taxon>
    </lineage>
</organism>
<dbReference type="InterPro" id="IPR056740">
    <property type="entry name" value="ILV_EDD_C"/>
</dbReference>
<evidence type="ECO:0000256" key="14">
    <source>
        <dbReference type="ARBA" id="ARBA00029490"/>
    </source>
</evidence>
<dbReference type="InterPro" id="IPR050165">
    <property type="entry name" value="DHAD_IlvD/Edd"/>
</dbReference>
<keyword evidence="7" id="KW-0408">Iron</keyword>
<keyword evidence="3" id="KW-0028">Amino-acid biosynthesis</keyword>
<evidence type="ECO:0000256" key="10">
    <source>
        <dbReference type="ARBA" id="ARBA00023304"/>
    </source>
</evidence>
<reference evidence="19 20" key="1">
    <citation type="journal article" date="2016" name="Mol. Biol. Evol.">
        <title>Comparative Genomics of Early-Diverging Mushroom-Forming Fungi Provides Insights into the Origins of Lignocellulose Decay Capabilities.</title>
        <authorList>
            <person name="Nagy L.G."/>
            <person name="Riley R."/>
            <person name="Tritt A."/>
            <person name="Adam C."/>
            <person name="Daum C."/>
            <person name="Floudas D."/>
            <person name="Sun H."/>
            <person name="Yadav J.S."/>
            <person name="Pangilinan J."/>
            <person name="Larsson K.H."/>
            <person name="Matsuura K."/>
            <person name="Barry K."/>
            <person name="Labutti K."/>
            <person name="Kuo R."/>
            <person name="Ohm R.A."/>
            <person name="Bhattacharya S.S."/>
            <person name="Shirouzu T."/>
            <person name="Yoshinaga Y."/>
            <person name="Martin F.M."/>
            <person name="Grigoriev I.V."/>
            <person name="Hibbett D.S."/>
        </authorList>
    </citation>
    <scope>NUCLEOTIDE SEQUENCE [LARGE SCALE GENOMIC DNA]</scope>
    <source>
        <strain evidence="19 20">93-53</strain>
    </source>
</reference>
<dbReference type="OrthoDB" id="3851628at2759"/>
<dbReference type="GO" id="GO:0004160">
    <property type="term" value="F:dihydroxy-acid dehydratase activity"/>
    <property type="evidence" value="ECO:0007669"/>
    <property type="project" value="UniProtKB-EC"/>
</dbReference>
<dbReference type="NCBIfam" id="TIGR00110">
    <property type="entry name" value="ilvD"/>
    <property type="match status" value="1"/>
</dbReference>
<dbReference type="InterPro" id="IPR000581">
    <property type="entry name" value="ILV_EDD_N"/>
</dbReference>
<dbReference type="InterPro" id="IPR037237">
    <property type="entry name" value="IlvD/EDD_N"/>
</dbReference>
<evidence type="ECO:0000256" key="6">
    <source>
        <dbReference type="ARBA" id="ARBA00022842"/>
    </source>
</evidence>
<dbReference type="NCBIfam" id="NF002068">
    <property type="entry name" value="PRK00911.1"/>
    <property type="match status" value="1"/>
</dbReference>
<evidence type="ECO:0000256" key="15">
    <source>
        <dbReference type="ARBA" id="ARBA00034078"/>
    </source>
</evidence>
<evidence type="ECO:0000256" key="4">
    <source>
        <dbReference type="ARBA" id="ARBA00022714"/>
    </source>
</evidence>
<evidence type="ECO:0000313" key="20">
    <source>
        <dbReference type="Proteomes" id="UP000076871"/>
    </source>
</evidence>
<comment type="similarity">
    <text evidence="2">Belongs to the IlvD/Edd family.</text>
</comment>
<dbReference type="Proteomes" id="UP000076871">
    <property type="component" value="Unassembled WGS sequence"/>
</dbReference>
<dbReference type="SUPFAM" id="SSF143975">
    <property type="entry name" value="IlvD/EDD N-terminal domain-like"/>
    <property type="match status" value="1"/>
</dbReference>
<comment type="cofactor">
    <cofactor evidence="1">
        <name>Mg(2+)</name>
        <dbReference type="ChEBI" id="CHEBI:18420"/>
    </cofactor>
</comment>
<proteinExistence type="inferred from homology"/>
<dbReference type="GO" id="GO:0009099">
    <property type="term" value="P:L-valine biosynthetic process"/>
    <property type="evidence" value="ECO:0007669"/>
    <property type="project" value="UniProtKB-UniPathway"/>
</dbReference>
<comment type="cofactor">
    <cofactor evidence="15">
        <name>[2Fe-2S] cluster</name>
        <dbReference type="ChEBI" id="CHEBI:190135"/>
    </cofactor>
</comment>
<comment type="catalytic activity">
    <reaction evidence="11">
        <text>(2R)-2,3-dihydroxy-3-methylbutanoate = 3-methyl-2-oxobutanoate + H2O</text>
        <dbReference type="Rhea" id="RHEA:24809"/>
        <dbReference type="ChEBI" id="CHEBI:11851"/>
        <dbReference type="ChEBI" id="CHEBI:15377"/>
        <dbReference type="ChEBI" id="CHEBI:49072"/>
        <dbReference type="EC" id="4.2.1.9"/>
    </reaction>
    <physiologicalReaction direction="left-to-right" evidence="11">
        <dbReference type="Rhea" id="RHEA:24810"/>
    </physiologicalReaction>
</comment>
<dbReference type="InterPro" id="IPR004404">
    <property type="entry name" value="DihydroxyA_deHydtase"/>
</dbReference>
<evidence type="ECO:0000256" key="12">
    <source>
        <dbReference type="ARBA" id="ARBA00029436"/>
    </source>
</evidence>
<gene>
    <name evidence="19" type="ORF">LAESUDRAFT_722817</name>
</gene>
<dbReference type="GO" id="GO:0005739">
    <property type="term" value="C:mitochondrion"/>
    <property type="evidence" value="ECO:0007669"/>
    <property type="project" value="TreeGrafter"/>
</dbReference>
<evidence type="ECO:0000256" key="2">
    <source>
        <dbReference type="ARBA" id="ARBA00006486"/>
    </source>
</evidence>
<keyword evidence="10" id="KW-0100">Branched-chain amino acid biosynthesis</keyword>
<dbReference type="GO" id="GO:0046872">
    <property type="term" value="F:metal ion binding"/>
    <property type="evidence" value="ECO:0007669"/>
    <property type="project" value="UniProtKB-KW"/>
</dbReference>
<evidence type="ECO:0000256" key="11">
    <source>
        <dbReference type="ARBA" id="ARBA00029304"/>
    </source>
</evidence>
<protein>
    <recommendedName>
        <fullName evidence="14">dihydroxy-acid dehydratase</fullName>
        <ecNumber evidence="14">4.2.1.9</ecNumber>
    </recommendedName>
</protein>
<dbReference type="EMBL" id="KV427612">
    <property type="protein sequence ID" value="KZT09116.1"/>
    <property type="molecule type" value="Genomic_DNA"/>
</dbReference>
<feature type="domain" description="Dihydroxy-acid/6-phosphogluconate dehydratase C-terminal" evidence="18">
    <location>
        <begin position="408"/>
        <end position="599"/>
    </location>
</feature>
<dbReference type="InterPro" id="IPR020558">
    <property type="entry name" value="DiOHA_6PGluconate_deHydtase_CS"/>
</dbReference>
<evidence type="ECO:0000256" key="16">
    <source>
        <dbReference type="ARBA" id="ARBA00052865"/>
    </source>
</evidence>
<name>A0A165FKN2_9APHY</name>
<dbReference type="GO" id="GO:0051537">
    <property type="term" value="F:2 iron, 2 sulfur cluster binding"/>
    <property type="evidence" value="ECO:0007669"/>
    <property type="project" value="UniProtKB-KW"/>
</dbReference>
<comment type="pathway">
    <text evidence="13">Amino-acid biosynthesis; L-isoleucine biosynthesis; L-isoleucine from 2-oxobutanoate: step 3/4.</text>
</comment>
<evidence type="ECO:0000313" key="19">
    <source>
        <dbReference type="EMBL" id="KZT09116.1"/>
    </source>
</evidence>
<dbReference type="UniPathway" id="UPA00049">
    <property type="reaction ID" value="UER00061"/>
</dbReference>
<keyword evidence="6" id="KW-0460">Magnesium</keyword>
<dbReference type="GO" id="GO:0009097">
    <property type="term" value="P:isoleucine biosynthetic process"/>
    <property type="evidence" value="ECO:0007669"/>
    <property type="project" value="UniProtKB-UniPathway"/>
</dbReference>
<evidence type="ECO:0000259" key="18">
    <source>
        <dbReference type="Pfam" id="PF24877"/>
    </source>
</evidence>
<evidence type="ECO:0000256" key="13">
    <source>
        <dbReference type="ARBA" id="ARBA00029437"/>
    </source>
</evidence>
<dbReference type="SUPFAM" id="SSF52016">
    <property type="entry name" value="LeuD/IlvD-like"/>
    <property type="match status" value="1"/>
</dbReference>
<evidence type="ECO:0000256" key="3">
    <source>
        <dbReference type="ARBA" id="ARBA00022605"/>
    </source>
</evidence>
<dbReference type="UniPathway" id="UPA00047">
    <property type="reaction ID" value="UER00057"/>
</dbReference>
<accession>A0A165FKN2</accession>
<dbReference type="InterPro" id="IPR042096">
    <property type="entry name" value="Dihydro-acid_dehy_C"/>
</dbReference>
<dbReference type="PANTHER" id="PTHR21000:SF5">
    <property type="entry name" value="DIHYDROXY-ACID DEHYDRATASE, MITOCHONDRIAL"/>
    <property type="match status" value="1"/>
</dbReference>
<dbReference type="InParanoid" id="A0A165FKN2"/>
<evidence type="ECO:0000256" key="5">
    <source>
        <dbReference type="ARBA" id="ARBA00022723"/>
    </source>
</evidence>
<keyword evidence="5" id="KW-0479">Metal-binding</keyword>
<sequence length="603" mass="64372">MHPRTSSLPARCHSRLRASRRCLATSAPRSAEKVIMNRYSRTVTQGKSQGASQAMLYATEGITTDDDFNKAMVGVASVWYEGNPCNRHLLGLGKAAKKSLTDTGIIGYQFGTVGVSDGISMGTRGMSYSLQSRDLIADQVETAAGGHWLDGVVTIPGCDKNMPGVLIALGRLNRPGIMLYGGTIRAGSCAGAPKLDIVSAFQAYGKYLQEGKTEAAERERYQTIRYACPGPGACGGMYTANTMASAAEALGMTLPGSSSFPAESPEKTKECEAIGPAMRNLLEKNILPRDIMTRSAFENAMVLTMILGGSTNAVLHLIAIARSVGITLTLDDFQNVSDRTPFLANLKPSGKYVMEDVYKLGGIPKILAYLLKNKRIDGNNITVTGRTLGENLERWTHEHGELSFTNQDIIRPLENPIKETGHLRILYGNLAPGGAVAKITGKEGLGFTGKARAFDTEDDFVAAVESGSIKKGEKTVVVLRYLGPKGGPGMPEMLKPTSLIMGAGLGHDVACLTDGRFSGGSHGFCIGHVVPEAQVGGPIALVQDGDVISVDAVKNTMELRVSPEELQRRREAWKAPPLKVAQGTLYKYVKVVEDASQGCVTDA</sequence>
<evidence type="ECO:0000259" key="17">
    <source>
        <dbReference type="Pfam" id="PF00920"/>
    </source>
</evidence>
<dbReference type="EC" id="4.2.1.9" evidence="14"/>
<keyword evidence="9" id="KW-0456">Lyase</keyword>
<dbReference type="HAMAP" id="MF_00012">
    <property type="entry name" value="IlvD"/>
    <property type="match status" value="1"/>
</dbReference>
<evidence type="ECO:0000256" key="1">
    <source>
        <dbReference type="ARBA" id="ARBA00001946"/>
    </source>
</evidence>
<dbReference type="Gene3D" id="3.50.30.80">
    <property type="entry name" value="IlvD/EDD C-terminal domain-like"/>
    <property type="match status" value="1"/>
</dbReference>
<dbReference type="FunCoup" id="A0A165FKN2">
    <property type="interactions" value="172"/>
</dbReference>
<dbReference type="PROSITE" id="PS00886">
    <property type="entry name" value="ILVD_EDD_1"/>
    <property type="match status" value="1"/>
</dbReference>
<dbReference type="RefSeq" id="XP_040766856.1">
    <property type="nucleotide sequence ID" value="XM_040908284.1"/>
</dbReference>
<keyword evidence="20" id="KW-1185">Reference proteome</keyword>
<evidence type="ECO:0000256" key="7">
    <source>
        <dbReference type="ARBA" id="ARBA00023004"/>
    </source>
</evidence>
<keyword evidence="4" id="KW-0001">2Fe-2S</keyword>
<comment type="catalytic activity">
    <reaction evidence="16">
        <text>(2R,3R)-2,3-dihydroxy-3-methylpentanoate = (S)-3-methyl-2-oxopentanoate + H2O</text>
        <dbReference type="Rhea" id="RHEA:27694"/>
        <dbReference type="ChEBI" id="CHEBI:15377"/>
        <dbReference type="ChEBI" id="CHEBI:35146"/>
        <dbReference type="ChEBI" id="CHEBI:49258"/>
        <dbReference type="EC" id="4.2.1.9"/>
    </reaction>
    <physiologicalReaction direction="left-to-right" evidence="16">
        <dbReference type="Rhea" id="RHEA:27695"/>
    </physiologicalReaction>
</comment>
<feature type="domain" description="Dihydroxy-acid/6-phosphogluconate dehydratase N-terminal" evidence="17">
    <location>
        <begin position="70"/>
        <end position="391"/>
    </location>
</feature>
<evidence type="ECO:0000256" key="8">
    <source>
        <dbReference type="ARBA" id="ARBA00023014"/>
    </source>
</evidence>
<dbReference type="Pfam" id="PF24877">
    <property type="entry name" value="ILV_EDD_C"/>
    <property type="match status" value="1"/>
</dbReference>
<evidence type="ECO:0000256" key="9">
    <source>
        <dbReference type="ARBA" id="ARBA00023239"/>
    </source>
</evidence>
<dbReference type="AlphaFoldDB" id="A0A165FKN2"/>
<dbReference type="STRING" id="1314785.A0A165FKN2"/>
<keyword evidence="8" id="KW-0411">Iron-sulfur</keyword>
<dbReference type="PANTHER" id="PTHR21000">
    <property type="entry name" value="DIHYDROXY-ACID DEHYDRATASE DAD"/>
    <property type="match status" value="1"/>
</dbReference>
<dbReference type="Pfam" id="PF00920">
    <property type="entry name" value="ILVD_EDD_N"/>
    <property type="match status" value="1"/>
</dbReference>